<feature type="region of interest" description="Disordered" evidence="2">
    <location>
        <begin position="1"/>
        <end position="34"/>
    </location>
</feature>
<feature type="repeat" description="WD" evidence="1">
    <location>
        <begin position="189"/>
        <end position="230"/>
    </location>
</feature>
<dbReference type="SMART" id="SM00320">
    <property type="entry name" value="WD40"/>
    <property type="match status" value="7"/>
</dbReference>
<dbReference type="PROSITE" id="PS50294">
    <property type="entry name" value="WD_REPEATS_REGION"/>
    <property type="match status" value="2"/>
</dbReference>
<feature type="repeat" description="WD" evidence="1">
    <location>
        <begin position="325"/>
        <end position="354"/>
    </location>
</feature>
<reference evidence="4" key="1">
    <citation type="submission" date="2024-07" db="EMBL/GenBank/DDBJ databases">
        <title>Two chromosome-level genome assemblies of Korean endemic species Abeliophyllum distichum and Forsythia ovata (Oleaceae).</title>
        <authorList>
            <person name="Jang H."/>
        </authorList>
    </citation>
    <scope>NUCLEOTIDE SEQUENCE [LARGE SCALE GENOMIC DNA]</scope>
</reference>
<evidence type="ECO:0000313" key="4">
    <source>
        <dbReference type="Proteomes" id="UP001604277"/>
    </source>
</evidence>
<dbReference type="PANTHER" id="PTHR22844">
    <property type="entry name" value="F-BOX AND WD40 DOMAIN PROTEIN"/>
    <property type="match status" value="1"/>
</dbReference>
<dbReference type="EMBL" id="JBFOLJ010000004">
    <property type="protein sequence ID" value="KAL2546961.1"/>
    <property type="molecule type" value="Genomic_DNA"/>
</dbReference>
<keyword evidence="4" id="KW-1185">Reference proteome</keyword>
<protein>
    <submittedName>
        <fullName evidence="3">Transducin/WD40 repeat-like superfamily protein</fullName>
    </submittedName>
</protein>
<feature type="repeat" description="WD" evidence="1">
    <location>
        <begin position="277"/>
        <end position="310"/>
    </location>
</feature>
<feature type="compositionally biased region" description="Low complexity" evidence="2">
    <location>
        <begin position="19"/>
        <end position="34"/>
    </location>
</feature>
<accession>A0ABD1WBB9</accession>
<dbReference type="PROSITE" id="PS50082">
    <property type="entry name" value="WD_REPEATS_2"/>
    <property type="match status" value="5"/>
</dbReference>
<dbReference type="CDD" id="cd00200">
    <property type="entry name" value="WD40"/>
    <property type="match status" value="1"/>
</dbReference>
<sequence>MDLKLSSGRYDMTYDDQDSNQSQPSNLCSNSSSFNSSLSSQSSLLSVPSLTHSKQVEHPAPAFHNHLATLKGHSSYVFSLALAGKHLYSGSSNSEIRVWSRDPSSSVHKNPSLNTVAEGYSAVKSILILGDKLFSAHQDHKIRAWKIDHITPHQKYKCIATLPTVNDRCMRLFSANNYIQVRRHKKCTWVHHVDTISALALSRDGSLLYSVSWDRTFKVWKTSNFDCLESIWNAHDDAINAIVLSNDAHVYTGSADKKIKVWKKNDGDKKHSLVATLEKHKSAVNALALTTDDSILYSGAASDGSIIVWEKNGGDDHHMVAAGALKGHNRAILCLTVVSDLLCSGSADKTVRIWRKGIGKNHSCLAVFEGHRGPVKCLAAAVDNNHTRDTNGSGTSYLVYSGSLDFDNYFPFTDLSLMHNIDSKDMMDFIGFT</sequence>
<dbReference type="AlphaFoldDB" id="A0ABD1WBB9"/>
<comment type="caution">
    <text evidence="3">The sequence shown here is derived from an EMBL/GenBank/DDBJ whole genome shotgun (WGS) entry which is preliminary data.</text>
</comment>
<name>A0ABD1WBB9_9LAMI</name>
<dbReference type="PANTHER" id="PTHR22844:SF387">
    <property type="entry name" value="F3I6.5 PROTEIN"/>
    <property type="match status" value="1"/>
</dbReference>
<evidence type="ECO:0000256" key="1">
    <source>
        <dbReference type="PROSITE-ProRule" id="PRU00221"/>
    </source>
</evidence>
<feature type="repeat" description="WD" evidence="1">
    <location>
        <begin position="232"/>
        <end position="272"/>
    </location>
</feature>
<dbReference type="InterPro" id="IPR015943">
    <property type="entry name" value="WD40/YVTN_repeat-like_dom_sf"/>
</dbReference>
<evidence type="ECO:0000256" key="2">
    <source>
        <dbReference type="SAM" id="MobiDB-lite"/>
    </source>
</evidence>
<dbReference type="InterPro" id="IPR036322">
    <property type="entry name" value="WD40_repeat_dom_sf"/>
</dbReference>
<evidence type="ECO:0000313" key="3">
    <source>
        <dbReference type="EMBL" id="KAL2546961.1"/>
    </source>
</evidence>
<dbReference type="InterPro" id="IPR045182">
    <property type="entry name" value="JINGUBANG-like"/>
</dbReference>
<keyword evidence="1" id="KW-0853">WD repeat</keyword>
<dbReference type="Gene3D" id="2.130.10.10">
    <property type="entry name" value="YVTN repeat-like/Quinoprotein amine dehydrogenase"/>
    <property type="match status" value="3"/>
</dbReference>
<organism evidence="3 4">
    <name type="scientific">Forsythia ovata</name>
    <dbReference type="NCBI Taxonomy" id="205694"/>
    <lineage>
        <taxon>Eukaryota</taxon>
        <taxon>Viridiplantae</taxon>
        <taxon>Streptophyta</taxon>
        <taxon>Embryophyta</taxon>
        <taxon>Tracheophyta</taxon>
        <taxon>Spermatophyta</taxon>
        <taxon>Magnoliopsida</taxon>
        <taxon>eudicotyledons</taxon>
        <taxon>Gunneridae</taxon>
        <taxon>Pentapetalae</taxon>
        <taxon>asterids</taxon>
        <taxon>lamiids</taxon>
        <taxon>Lamiales</taxon>
        <taxon>Oleaceae</taxon>
        <taxon>Forsythieae</taxon>
        <taxon>Forsythia</taxon>
    </lineage>
</organism>
<dbReference type="Pfam" id="PF00400">
    <property type="entry name" value="WD40"/>
    <property type="match status" value="6"/>
</dbReference>
<dbReference type="InterPro" id="IPR001680">
    <property type="entry name" value="WD40_rpt"/>
</dbReference>
<proteinExistence type="predicted"/>
<dbReference type="SUPFAM" id="SSF50978">
    <property type="entry name" value="WD40 repeat-like"/>
    <property type="match status" value="1"/>
</dbReference>
<feature type="repeat" description="WD" evidence="1">
    <location>
        <begin position="70"/>
        <end position="109"/>
    </location>
</feature>
<dbReference type="Proteomes" id="UP001604277">
    <property type="component" value="Unassembled WGS sequence"/>
</dbReference>
<gene>
    <name evidence="3" type="ORF">Fot_16194</name>
</gene>